<organism evidence="1 2">
    <name type="scientific">Candidatus Yanofskybacteria bacterium RIFCSPHIGHO2_01_FULL_41_27</name>
    <dbReference type="NCBI Taxonomy" id="1802662"/>
    <lineage>
        <taxon>Bacteria</taxon>
        <taxon>Candidatus Yanofskyibacteriota</taxon>
    </lineage>
</organism>
<dbReference type="STRING" id="1802662.A2736_00380"/>
<dbReference type="Proteomes" id="UP000177503">
    <property type="component" value="Unassembled WGS sequence"/>
</dbReference>
<dbReference type="AlphaFoldDB" id="A0A1F8EJ75"/>
<comment type="caution">
    <text evidence="1">The sequence shown here is derived from an EMBL/GenBank/DDBJ whole genome shotgun (WGS) entry which is preliminary data.</text>
</comment>
<accession>A0A1F8EJ75</accession>
<proteinExistence type="predicted"/>
<sequence>MATVVTTDYSIATNGDIRYTGTTTNNTVIEFHRWLGDLMDDALAAGNDLLDITDATASERSTDNIITLKAPFNIDDTLAQHLFDGSIIQNGGDEIYEGILVFAAAGMYLEIVQNGALATNFWTTGLNADAANGISHRFMLKVRTAGADIDGRRLIGQTREFGFTYSEFKINGTARGNNVLALTYATDLNNQTAAGTVAGWTTITNTEGYRSIDVDGNATPENYYSEWNVDKPTRSINDFYERMKWLTRRGSASTIYGLNGELFRGITHEIDVDGQGVTDFSTTEAVTWSGGTGQMLAVNDVNTATKMWIQIKTGVAPTDNQTITGATSGASALMNVTITERTLSFPFIGASTGSAIISAYGVGIETDDLTASDKLTDLTNTLRVPPNNVTFTVSGLVSGEDRVLVAPLGREFAWDTEGGTPPFQRGENLSFTSPTGTAYLSFLRDDGTTGRMQIRMLTGTVPTDNSTITGGTSGATAIVNGAVVASEDPRQLKLLTSLIGAAETAVVCVDAMPTDTPTTGTIRIQLDTGIYRNVAYTSYNTGTKTFTIGSTSFIDPNDATGGAAEAGNSIFIAYIDKLAAATSEAFTGVYLADRSLFIRVRDGASTPIKTFETTGTLGSAGGSATAIRTSDA</sequence>
<dbReference type="EMBL" id="MGJC01000005">
    <property type="protein sequence ID" value="OGN00390.1"/>
    <property type="molecule type" value="Genomic_DNA"/>
</dbReference>
<protein>
    <submittedName>
        <fullName evidence="1">Uncharacterized protein</fullName>
    </submittedName>
</protein>
<reference evidence="1 2" key="1">
    <citation type="journal article" date="2016" name="Nat. Commun.">
        <title>Thousands of microbial genomes shed light on interconnected biogeochemical processes in an aquifer system.</title>
        <authorList>
            <person name="Anantharaman K."/>
            <person name="Brown C.T."/>
            <person name="Hug L.A."/>
            <person name="Sharon I."/>
            <person name="Castelle C.J."/>
            <person name="Probst A.J."/>
            <person name="Thomas B.C."/>
            <person name="Singh A."/>
            <person name="Wilkins M.J."/>
            <person name="Karaoz U."/>
            <person name="Brodie E.L."/>
            <person name="Williams K.H."/>
            <person name="Hubbard S.S."/>
            <person name="Banfield J.F."/>
        </authorList>
    </citation>
    <scope>NUCLEOTIDE SEQUENCE [LARGE SCALE GENOMIC DNA]</scope>
</reference>
<evidence type="ECO:0000313" key="1">
    <source>
        <dbReference type="EMBL" id="OGN00390.1"/>
    </source>
</evidence>
<evidence type="ECO:0000313" key="2">
    <source>
        <dbReference type="Proteomes" id="UP000177503"/>
    </source>
</evidence>
<name>A0A1F8EJ75_9BACT</name>
<gene>
    <name evidence="1" type="ORF">A2736_00380</name>
</gene>